<dbReference type="SUPFAM" id="SSF52172">
    <property type="entry name" value="CheY-like"/>
    <property type="match status" value="1"/>
</dbReference>
<evidence type="ECO:0000259" key="6">
    <source>
        <dbReference type="PROSITE" id="PS50043"/>
    </source>
</evidence>
<dbReference type="GO" id="GO:0000160">
    <property type="term" value="P:phosphorelay signal transduction system"/>
    <property type="evidence" value="ECO:0007669"/>
    <property type="project" value="InterPro"/>
</dbReference>
<protein>
    <submittedName>
        <fullName evidence="8">DNA-binding response regulator</fullName>
    </submittedName>
</protein>
<gene>
    <name evidence="8" type="ORF">GCM10010515_20470</name>
</gene>
<dbReference type="InterPro" id="IPR000792">
    <property type="entry name" value="Tscrpt_reg_LuxR_C"/>
</dbReference>
<dbReference type="Proteomes" id="UP000645555">
    <property type="component" value="Unassembled WGS sequence"/>
</dbReference>
<keyword evidence="1 5" id="KW-0597">Phosphoprotein</keyword>
<dbReference type="InterPro" id="IPR039420">
    <property type="entry name" value="WalR-like"/>
</dbReference>
<dbReference type="GO" id="GO:0003677">
    <property type="term" value="F:DNA binding"/>
    <property type="evidence" value="ECO:0007669"/>
    <property type="project" value="UniProtKB-KW"/>
</dbReference>
<evidence type="ECO:0000256" key="2">
    <source>
        <dbReference type="ARBA" id="ARBA00023015"/>
    </source>
</evidence>
<feature type="domain" description="HTH luxR-type" evidence="6">
    <location>
        <begin position="136"/>
        <end position="202"/>
    </location>
</feature>
<dbReference type="Gene3D" id="3.40.50.2300">
    <property type="match status" value="1"/>
</dbReference>
<dbReference type="InterPro" id="IPR001789">
    <property type="entry name" value="Sig_transdc_resp-reg_receiver"/>
</dbReference>
<dbReference type="AlphaFoldDB" id="A0A918K776"/>
<name>A0A918K776_9ACTN</name>
<keyword evidence="3 8" id="KW-0238">DNA-binding</keyword>
<dbReference type="SMART" id="SM00448">
    <property type="entry name" value="REC"/>
    <property type="match status" value="1"/>
</dbReference>
<dbReference type="Pfam" id="PF00196">
    <property type="entry name" value="GerE"/>
    <property type="match status" value="1"/>
</dbReference>
<evidence type="ECO:0000256" key="3">
    <source>
        <dbReference type="ARBA" id="ARBA00023125"/>
    </source>
</evidence>
<feature type="modified residue" description="4-aspartylphosphate" evidence="5">
    <location>
        <position position="54"/>
    </location>
</feature>
<dbReference type="InterPro" id="IPR016032">
    <property type="entry name" value="Sig_transdc_resp-reg_C-effctor"/>
</dbReference>
<keyword evidence="4" id="KW-0804">Transcription</keyword>
<dbReference type="PROSITE" id="PS50110">
    <property type="entry name" value="RESPONSE_REGULATORY"/>
    <property type="match status" value="1"/>
</dbReference>
<dbReference type="InterPro" id="IPR058245">
    <property type="entry name" value="NreC/VraR/RcsB-like_REC"/>
</dbReference>
<dbReference type="InterPro" id="IPR011006">
    <property type="entry name" value="CheY-like_superfamily"/>
</dbReference>
<evidence type="ECO:0000256" key="5">
    <source>
        <dbReference type="PROSITE-ProRule" id="PRU00169"/>
    </source>
</evidence>
<proteinExistence type="predicted"/>
<keyword evidence="2" id="KW-0805">Transcription regulation</keyword>
<evidence type="ECO:0000259" key="7">
    <source>
        <dbReference type="PROSITE" id="PS50110"/>
    </source>
</evidence>
<evidence type="ECO:0000256" key="4">
    <source>
        <dbReference type="ARBA" id="ARBA00023163"/>
    </source>
</evidence>
<dbReference type="CDD" id="cd17535">
    <property type="entry name" value="REC_NarL-like"/>
    <property type="match status" value="1"/>
</dbReference>
<organism evidence="8 9">
    <name type="scientific">Streptomyces fructofermentans</name>
    <dbReference type="NCBI Taxonomy" id="152141"/>
    <lineage>
        <taxon>Bacteria</taxon>
        <taxon>Bacillati</taxon>
        <taxon>Actinomycetota</taxon>
        <taxon>Actinomycetes</taxon>
        <taxon>Kitasatosporales</taxon>
        <taxon>Streptomycetaceae</taxon>
        <taxon>Streptomyces</taxon>
    </lineage>
</organism>
<comment type="caution">
    <text evidence="8">The sequence shown here is derived from an EMBL/GenBank/DDBJ whole genome shotgun (WGS) entry which is preliminary data.</text>
</comment>
<dbReference type="PRINTS" id="PR00038">
    <property type="entry name" value="HTHLUXR"/>
</dbReference>
<dbReference type="Pfam" id="PF00072">
    <property type="entry name" value="Response_reg"/>
    <property type="match status" value="1"/>
</dbReference>
<evidence type="ECO:0000256" key="1">
    <source>
        <dbReference type="ARBA" id="ARBA00022553"/>
    </source>
</evidence>
<accession>A0A918K776</accession>
<dbReference type="CDD" id="cd06170">
    <property type="entry name" value="LuxR_C_like"/>
    <property type="match status" value="1"/>
</dbReference>
<evidence type="ECO:0000313" key="8">
    <source>
        <dbReference type="EMBL" id="GGX52980.1"/>
    </source>
</evidence>
<dbReference type="SMART" id="SM00421">
    <property type="entry name" value="HTH_LUXR"/>
    <property type="match status" value="1"/>
</dbReference>
<sequence>MIRVLVVEDQRALADALAIAIAAQPDLECGDAVGTVDEALREAARRPPAVVLMDIHLPGRDGIEGTRLLKAALPAARVVVLTADATPDQLRRAVAAGASAFLAKHSAFGDILTAIRTTAHGKLLVEGSALAAGPARGTGDRCGLTRREREVLALLAQGHGLKTIAERLVLSRHTVRGHVKSVLLKLGAHSQLEAVVTAIRLGILPGPTGG</sequence>
<reference evidence="8" key="2">
    <citation type="submission" date="2020-09" db="EMBL/GenBank/DDBJ databases">
        <authorList>
            <person name="Sun Q."/>
            <person name="Ohkuma M."/>
        </authorList>
    </citation>
    <scope>NUCLEOTIDE SEQUENCE</scope>
    <source>
        <strain evidence="8">JCM 4956</strain>
    </source>
</reference>
<dbReference type="RefSeq" id="WP_190035073.1">
    <property type="nucleotide sequence ID" value="NZ_BMWD01000005.1"/>
</dbReference>
<dbReference type="PANTHER" id="PTHR43214:SF24">
    <property type="entry name" value="TRANSCRIPTIONAL REGULATORY PROTEIN NARL-RELATED"/>
    <property type="match status" value="1"/>
</dbReference>
<dbReference type="PROSITE" id="PS50043">
    <property type="entry name" value="HTH_LUXR_2"/>
    <property type="match status" value="1"/>
</dbReference>
<dbReference type="GO" id="GO:0006355">
    <property type="term" value="P:regulation of DNA-templated transcription"/>
    <property type="evidence" value="ECO:0007669"/>
    <property type="project" value="InterPro"/>
</dbReference>
<feature type="domain" description="Response regulatory" evidence="7">
    <location>
        <begin position="3"/>
        <end position="119"/>
    </location>
</feature>
<evidence type="ECO:0000313" key="9">
    <source>
        <dbReference type="Proteomes" id="UP000645555"/>
    </source>
</evidence>
<reference evidence="8" key="1">
    <citation type="journal article" date="2014" name="Int. J. Syst. Evol. Microbiol.">
        <title>Complete genome sequence of Corynebacterium casei LMG S-19264T (=DSM 44701T), isolated from a smear-ripened cheese.</title>
        <authorList>
            <consortium name="US DOE Joint Genome Institute (JGI-PGF)"/>
            <person name="Walter F."/>
            <person name="Albersmeier A."/>
            <person name="Kalinowski J."/>
            <person name="Ruckert C."/>
        </authorList>
    </citation>
    <scope>NUCLEOTIDE SEQUENCE</scope>
    <source>
        <strain evidence="8">JCM 4956</strain>
    </source>
</reference>
<dbReference type="EMBL" id="BMWD01000005">
    <property type="protein sequence ID" value="GGX52980.1"/>
    <property type="molecule type" value="Genomic_DNA"/>
</dbReference>
<dbReference type="PANTHER" id="PTHR43214">
    <property type="entry name" value="TWO-COMPONENT RESPONSE REGULATOR"/>
    <property type="match status" value="1"/>
</dbReference>
<dbReference type="SUPFAM" id="SSF46894">
    <property type="entry name" value="C-terminal effector domain of the bipartite response regulators"/>
    <property type="match status" value="1"/>
</dbReference>
<keyword evidence="9" id="KW-1185">Reference proteome</keyword>